<protein>
    <submittedName>
        <fullName evidence="4">SH3 domain-containing protein</fullName>
    </submittedName>
</protein>
<accession>A0ABV4WTS5</accession>
<keyword evidence="2" id="KW-0472">Membrane</keyword>
<feature type="transmembrane region" description="Helical" evidence="2">
    <location>
        <begin position="6"/>
        <end position="32"/>
    </location>
</feature>
<organism evidence="4 5">
    <name type="scientific">Floridaenema evergladense BLCC-F167</name>
    <dbReference type="NCBI Taxonomy" id="3153639"/>
    <lineage>
        <taxon>Bacteria</taxon>
        <taxon>Bacillati</taxon>
        <taxon>Cyanobacteriota</taxon>
        <taxon>Cyanophyceae</taxon>
        <taxon>Oscillatoriophycideae</taxon>
        <taxon>Aerosakkonematales</taxon>
        <taxon>Aerosakkonemataceae</taxon>
        <taxon>Floridanema</taxon>
        <taxon>Floridanema evergladense</taxon>
    </lineage>
</organism>
<dbReference type="Pfam" id="PF08239">
    <property type="entry name" value="SH3_3"/>
    <property type="match status" value="1"/>
</dbReference>
<proteinExistence type="predicted"/>
<evidence type="ECO:0000313" key="5">
    <source>
        <dbReference type="Proteomes" id="UP001576780"/>
    </source>
</evidence>
<feature type="domain" description="SH3b" evidence="3">
    <location>
        <begin position="101"/>
        <end position="166"/>
    </location>
</feature>
<gene>
    <name evidence="4" type="ORF">ACE1CA_28800</name>
</gene>
<dbReference type="InterPro" id="IPR003646">
    <property type="entry name" value="SH3-like_bac-type"/>
</dbReference>
<sequence length="177" mass="19138">MSFSGIVKFLIGFVIAIGLLAGAGVAGALYFITKLTAPPEKPIFANERNFNKVKPVAKPQPSVAVANTPKATEVSTNTNTPTPTPTPTNEAKEKPLEPGAYRGRVIWSTGLSVRDNPSSDSERIGGVAYNEEVIVLSESDDKRWVKIRSEDGSNEGWVKVRNIRRVEDGEQTQAANQ</sequence>
<dbReference type="SMART" id="SM00287">
    <property type="entry name" value="SH3b"/>
    <property type="match status" value="1"/>
</dbReference>
<reference evidence="4 5" key="1">
    <citation type="submission" date="2024-09" db="EMBL/GenBank/DDBJ databases">
        <title>Floridaenema gen nov. (Aerosakkonemataceae, Aerosakkonematales ord. nov., Cyanobacteria) from benthic tropical and subtropical fresh waters, with the description of four new species.</title>
        <authorList>
            <person name="Moretto J.A."/>
            <person name="Berthold D.E."/>
            <person name="Lefler F.W."/>
            <person name="Huang I.-S."/>
            <person name="Laughinghouse H. IV."/>
        </authorList>
    </citation>
    <scope>NUCLEOTIDE SEQUENCE [LARGE SCALE GENOMIC DNA]</scope>
    <source>
        <strain evidence="4 5">BLCC-F167</strain>
    </source>
</reference>
<keyword evidence="2" id="KW-1133">Transmembrane helix</keyword>
<feature type="region of interest" description="Disordered" evidence="1">
    <location>
        <begin position="70"/>
        <end position="99"/>
    </location>
</feature>
<dbReference type="RefSeq" id="WP_413280820.1">
    <property type="nucleotide sequence ID" value="NZ_JBHFNT010000252.1"/>
</dbReference>
<keyword evidence="5" id="KW-1185">Reference proteome</keyword>
<dbReference type="Proteomes" id="UP001576780">
    <property type="component" value="Unassembled WGS sequence"/>
</dbReference>
<evidence type="ECO:0000256" key="1">
    <source>
        <dbReference type="SAM" id="MobiDB-lite"/>
    </source>
</evidence>
<keyword evidence="2" id="KW-0812">Transmembrane</keyword>
<dbReference type="Gene3D" id="2.30.30.40">
    <property type="entry name" value="SH3 Domains"/>
    <property type="match status" value="1"/>
</dbReference>
<evidence type="ECO:0000256" key="2">
    <source>
        <dbReference type="SAM" id="Phobius"/>
    </source>
</evidence>
<name>A0ABV4WTS5_9CYAN</name>
<dbReference type="EMBL" id="JBHFNT010000252">
    <property type="protein sequence ID" value="MFB2838508.1"/>
    <property type="molecule type" value="Genomic_DNA"/>
</dbReference>
<evidence type="ECO:0000259" key="3">
    <source>
        <dbReference type="SMART" id="SM00287"/>
    </source>
</evidence>
<evidence type="ECO:0000313" key="4">
    <source>
        <dbReference type="EMBL" id="MFB2838508.1"/>
    </source>
</evidence>
<comment type="caution">
    <text evidence="4">The sequence shown here is derived from an EMBL/GenBank/DDBJ whole genome shotgun (WGS) entry which is preliminary data.</text>
</comment>